<proteinExistence type="predicted"/>
<dbReference type="InterPro" id="IPR023393">
    <property type="entry name" value="START-like_dom_sf"/>
</dbReference>
<keyword evidence="2" id="KW-1185">Reference proteome</keyword>
<evidence type="ECO:0000313" key="2">
    <source>
        <dbReference type="Proteomes" id="UP000778797"/>
    </source>
</evidence>
<reference evidence="2" key="2">
    <citation type="submission" date="2023-07" db="EMBL/GenBank/DDBJ databases">
        <title>Genome of Winogradskyella sp. E313.</title>
        <authorList>
            <person name="Zhou Y."/>
        </authorList>
    </citation>
    <scope>NUCLEOTIDE SEQUENCE [LARGE SCALE GENOMIC DNA]</scope>
    <source>
        <strain evidence="2">E313</strain>
    </source>
</reference>
<dbReference type="CDD" id="cd07812">
    <property type="entry name" value="SRPBCC"/>
    <property type="match status" value="1"/>
</dbReference>
<dbReference type="RefSeq" id="WP_227477529.1">
    <property type="nucleotide sequence ID" value="NZ_JAFMPT010000014.1"/>
</dbReference>
<protein>
    <submittedName>
        <fullName evidence="1">SRPBCC family protein</fullName>
    </submittedName>
</protein>
<name>A0ABS8EP96_9FLAO</name>
<sequence>MKYTHNIIIEKPIIEVIEKLDATDNLKHWQEGLISVEHMSGTLRELGGKMKLIYRFGKRNMELTETITKRNFPNEFHVNYTTKGVRNIQHNYFETTPEGFTKWTSHIEFSSTNLKMSLMLLLMPRSFKKQSLKYMTDFKNFVEHGISVANA</sequence>
<dbReference type="EMBL" id="JAFMPT010000014">
    <property type="protein sequence ID" value="MCC1485039.1"/>
    <property type="molecule type" value="Genomic_DNA"/>
</dbReference>
<accession>A0ABS8EP96</accession>
<dbReference type="Gene3D" id="3.30.530.20">
    <property type="match status" value="1"/>
</dbReference>
<comment type="caution">
    <text evidence="1">The sequence shown here is derived from an EMBL/GenBank/DDBJ whole genome shotgun (WGS) entry which is preliminary data.</text>
</comment>
<dbReference type="SUPFAM" id="SSF55961">
    <property type="entry name" value="Bet v1-like"/>
    <property type="match status" value="1"/>
</dbReference>
<reference evidence="2" key="1">
    <citation type="submission" date="2021-03" db="EMBL/GenBank/DDBJ databases">
        <title>Genome of Cognatishimia sp. F0-27.</title>
        <authorList>
            <person name="Ping X."/>
        </authorList>
    </citation>
    <scope>NUCLEOTIDE SEQUENCE [LARGE SCALE GENOMIC DNA]</scope>
    <source>
        <strain evidence="2">E313</strain>
    </source>
</reference>
<organism evidence="1 2">
    <name type="scientific">Winogradskyella immobilis</name>
    <dbReference type="NCBI Taxonomy" id="2816852"/>
    <lineage>
        <taxon>Bacteria</taxon>
        <taxon>Pseudomonadati</taxon>
        <taxon>Bacteroidota</taxon>
        <taxon>Flavobacteriia</taxon>
        <taxon>Flavobacteriales</taxon>
        <taxon>Flavobacteriaceae</taxon>
        <taxon>Winogradskyella</taxon>
    </lineage>
</organism>
<dbReference type="Proteomes" id="UP000778797">
    <property type="component" value="Unassembled WGS sequence"/>
</dbReference>
<gene>
    <name evidence="1" type="ORF">J1C55_10600</name>
</gene>
<evidence type="ECO:0000313" key="1">
    <source>
        <dbReference type="EMBL" id="MCC1485039.1"/>
    </source>
</evidence>